<evidence type="ECO:0000313" key="2">
    <source>
        <dbReference type="EMBL" id="KIM67532.1"/>
    </source>
</evidence>
<dbReference type="HOGENOM" id="CLU_2428374_0_0_1"/>
<protein>
    <submittedName>
        <fullName evidence="2">Uncharacterized protein</fullName>
    </submittedName>
</protein>
<reference evidence="3" key="2">
    <citation type="submission" date="2015-01" db="EMBL/GenBank/DDBJ databases">
        <title>Evolutionary Origins and Diversification of the Mycorrhizal Mutualists.</title>
        <authorList>
            <consortium name="DOE Joint Genome Institute"/>
            <consortium name="Mycorrhizal Genomics Consortium"/>
            <person name="Kohler A."/>
            <person name="Kuo A."/>
            <person name="Nagy L.G."/>
            <person name="Floudas D."/>
            <person name="Copeland A."/>
            <person name="Barry K.W."/>
            <person name="Cichocki N."/>
            <person name="Veneault-Fourrey C."/>
            <person name="LaButti K."/>
            <person name="Lindquist E.A."/>
            <person name="Lipzen A."/>
            <person name="Lundell T."/>
            <person name="Morin E."/>
            <person name="Murat C."/>
            <person name="Riley R."/>
            <person name="Ohm R."/>
            <person name="Sun H."/>
            <person name="Tunlid A."/>
            <person name="Henrissat B."/>
            <person name="Grigoriev I.V."/>
            <person name="Hibbett D.S."/>
            <person name="Martin F."/>
        </authorList>
    </citation>
    <scope>NUCLEOTIDE SEQUENCE [LARGE SCALE GENOMIC DNA]</scope>
    <source>
        <strain evidence="3">Foug A</strain>
    </source>
</reference>
<evidence type="ECO:0000256" key="1">
    <source>
        <dbReference type="SAM" id="MobiDB-lite"/>
    </source>
</evidence>
<evidence type="ECO:0000313" key="3">
    <source>
        <dbReference type="Proteomes" id="UP000053989"/>
    </source>
</evidence>
<reference evidence="2 3" key="1">
    <citation type="submission" date="2014-04" db="EMBL/GenBank/DDBJ databases">
        <authorList>
            <consortium name="DOE Joint Genome Institute"/>
            <person name="Kuo A."/>
            <person name="Kohler A."/>
            <person name="Nagy L.G."/>
            <person name="Floudas D."/>
            <person name="Copeland A."/>
            <person name="Barry K.W."/>
            <person name="Cichocki N."/>
            <person name="Veneault-Fourrey C."/>
            <person name="LaButti K."/>
            <person name="Lindquist E.A."/>
            <person name="Lipzen A."/>
            <person name="Lundell T."/>
            <person name="Morin E."/>
            <person name="Murat C."/>
            <person name="Sun H."/>
            <person name="Tunlid A."/>
            <person name="Henrissat B."/>
            <person name="Grigoriev I.V."/>
            <person name="Hibbett D.S."/>
            <person name="Martin F."/>
            <person name="Nordberg H.P."/>
            <person name="Cantor M.N."/>
            <person name="Hua S.X."/>
        </authorList>
    </citation>
    <scope>NUCLEOTIDE SEQUENCE [LARGE SCALE GENOMIC DNA]</scope>
    <source>
        <strain evidence="2 3">Foug A</strain>
    </source>
</reference>
<keyword evidence="3" id="KW-1185">Reference proteome</keyword>
<dbReference type="AlphaFoldDB" id="A0A0C3ARH3"/>
<sequence length="91" mass="10013">MSLHSNLGKGLEDGEKALESVVTSPAPDIVKPDDLSIHERDSLDSEDSRMDTGELGPLSPATPVKYRAQQQPVVWHVHGIVFSHWILRSSN</sequence>
<feature type="compositionally biased region" description="Basic and acidic residues" evidence="1">
    <location>
        <begin position="30"/>
        <end position="52"/>
    </location>
</feature>
<dbReference type="InParanoid" id="A0A0C3ARH3"/>
<dbReference type="Proteomes" id="UP000053989">
    <property type="component" value="Unassembled WGS sequence"/>
</dbReference>
<name>A0A0C3ARH3_9AGAM</name>
<proteinExistence type="predicted"/>
<accession>A0A0C3ARH3</accession>
<feature type="region of interest" description="Disordered" evidence="1">
    <location>
        <begin position="1"/>
        <end position="62"/>
    </location>
</feature>
<dbReference type="EMBL" id="KN822012">
    <property type="protein sequence ID" value="KIM67532.1"/>
    <property type="molecule type" value="Genomic_DNA"/>
</dbReference>
<organism evidence="2 3">
    <name type="scientific">Scleroderma citrinum Foug A</name>
    <dbReference type="NCBI Taxonomy" id="1036808"/>
    <lineage>
        <taxon>Eukaryota</taxon>
        <taxon>Fungi</taxon>
        <taxon>Dikarya</taxon>
        <taxon>Basidiomycota</taxon>
        <taxon>Agaricomycotina</taxon>
        <taxon>Agaricomycetes</taxon>
        <taxon>Agaricomycetidae</taxon>
        <taxon>Boletales</taxon>
        <taxon>Sclerodermatineae</taxon>
        <taxon>Sclerodermataceae</taxon>
        <taxon>Scleroderma</taxon>
    </lineage>
</organism>
<gene>
    <name evidence="2" type="ORF">SCLCIDRAFT_21065</name>
</gene>